<reference evidence="2" key="1">
    <citation type="journal article" date="2015" name="Nature">
        <title>Complex archaea that bridge the gap between prokaryotes and eukaryotes.</title>
        <authorList>
            <person name="Spang A."/>
            <person name="Saw J.H."/>
            <person name="Jorgensen S.L."/>
            <person name="Zaremba-Niedzwiedzka K."/>
            <person name="Martijn J."/>
            <person name="Lind A.E."/>
            <person name="van Eijk R."/>
            <person name="Schleper C."/>
            <person name="Guy L."/>
            <person name="Ettema T.J."/>
        </authorList>
    </citation>
    <scope>NUCLEOTIDE SEQUENCE</scope>
</reference>
<proteinExistence type="predicted"/>
<protein>
    <submittedName>
        <fullName evidence="2">Uncharacterized protein</fullName>
    </submittedName>
</protein>
<evidence type="ECO:0000256" key="1">
    <source>
        <dbReference type="SAM" id="MobiDB-lite"/>
    </source>
</evidence>
<dbReference type="EMBL" id="LAZR01055096">
    <property type="protein sequence ID" value="KKK77142.1"/>
    <property type="molecule type" value="Genomic_DNA"/>
</dbReference>
<dbReference type="AlphaFoldDB" id="A0A0F8Y6R2"/>
<name>A0A0F8Y6R2_9ZZZZ</name>
<organism evidence="2">
    <name type="scientific">marine sediment metagenome</name>
    <dbReference type="NCBI Taxonomy" id="412755"/>
    <lineage>
        <taxon>unclassified sequences</taxon>
        <taxon>metagenomes</taxon>
        <taxon>ecological metagenomes</taxon>
    </lineage>
</organism>
<feature type="compositionally biased region" description="Basic and acidic residues" evidence="1">
    <location>
        <begin position="219"/>
        <end position="231"/>
    </location>
</feature>
<feature type="region of interest" description="Disordered" evidence="1">
    <location>
        <begin position="212"/>
        <end position="231"/>
    </location>
</feature>
<gene>
    <name evidence="2" type="ORF">LCGC14_2856560</name>
</gene>
<comment type="caution">
    <text evidence="2">The sequence shown here is derived from an EMBL/GenBank/DDBJ whole genome shotgun (WGS) entry which is preliminary data.</text>
</comment>
<evidence type="ECO:0000313" key="2">
    <source>
        <dbReference type="EMBL" id="KKK77142.1"/>
    </source>
</evidence>
<accession>A0A0F8Y6R2</accession>
<feature type="non-terminal residue" evidence="2">
    <location>
        <position position="231"/>
    </location>
</feature>
<sequence length="231" mass="25280">MPAPSGRGRQRSTRPILEFLERGAQRKGKSIREMTFEEFMNSPAMGFGGAGAIKSIGGIRNLGILLEGKQLVKKEALSKLKDVVNPDRLSKSDKAAVRNRANIDRPNTIAGGELRKNVGGQRPPDTELEALALQKQQAQRARRQRAGKVEDVNLNKPGILEPEVVEEIAKKGFGDVLTPSDLMNEVVKSLRVTNPARATRAEAIQAELTGMKSRGLSGNRKEREQIKNLLA</sequence>